<dbReference type="CDD" id="cd06170">
    <property type="entry name" value="LuxR_C_like"/>
    <property type="match status" value="1"/>
</dbReference>
<sequence>MNQLANFHTDISDRFAAVRSVEESFAVLAEVVRPYGYTRFHYTQAYLKKDGQILDTATFSGMGAEYRKSVQAEAHKMEDPFVTHCRSSGRPKLWSELPLDYYSPDMTEKHRYKIRHISDHGLRAGVTVRLRRVPYGDGIFSAGMSLVQDPTDSGEEHDRAFLAQQSTIRSICEHLMTSLSFGELSRHHYKLSDREYDVLSLLAEGLQVQQIADHLTLADRTAAHHLSAMRSKLGARSNAQAVAIAIKMQVL</sequence>
<dbReference type="GO" id="GO:0003677">
    <property type="term" value="F:DNA binding"/>
    <property type="evidence" value="ECO:0007669"/>
    <property type="project" value="UniProtKB-KW"/>
</dbReference>
<evidence type="ECO:0000259" key="4">
    <source>
        <dbReference type="PROSITE" id="PS50043"/>
    </source>
</evidence>
<dbReference type="InterPro" id="IPR036388">
    <property type="entry name" value="WH-like_DNA-bd_sf"/>
</dbReference>
<dbReference type="PRINTS" id="PR00038">
    <property type="entry name" value="HTHLUXR"/>
</dbReference>
<dbReference type="EMBL" id="QWJJ01000016">
    <property type="protein sequence ID" value="RII37580.1"/>
    <property type="molecule type" value="Genomic_DNA"/>
</dbReference>
<dbReference type="RefSeq" id="WP_119400283.1">
    <property type="nucleotide sequence ID" value="NZ_QWJJ01000016.1"/>
</dbReference>
<gene>
    <name evidence="5" type="ORF">DL237_17010</name>
</gene>
<dbReference type="SMART" id="SM00421">
    <property type="entry name" value="HTH_LUXR"/>
    <property type="match status" value="1"/>
</dbReference>
<keyword evidence="6" id="KW-1185">Reference proteome</keyword>
<dbReference type="PANTHER" id="PTHR44688:SF16">
    <property type="entry name" value="DNA-BINDING TRANSCRIPTIONAL ACTIVATOR DEVR_DOSR"/>
    <property type="match status" value="1"/>
</dbReference>
<dbReference type="Gene3D" id="1.10.10.10">
    <property type="entry name" value="Winged helix-like DNA-binding domain superfamily/Winged helix DNA-binding domain"/>
    <property type="match status" value="1"/>
</dbReference>
<protein>
    <recommendedName>
        <fullName evidence="4">HTH luxR-type domain-containing protein</fullName>
    </recommendedName>
</protein>
<evidence type="ECO:0000256" key="3">
    <source>
        <dbReference type="ARBA" id="ARBA00023163"/>
    </source>
</evidence>
<dbReference type="InterPro" id="IPR005143">
    <property type="entry name" value="TF_LuxR_autoind-bd_dom"/>
</dbReference>
<accession>A0A399IX77</accession>
<dbReference type="SUPFAM" id="SSF46894">
    <property type="entry name" value="C-terminal effector domain of the bipartite response regulators"/>
    <property type="match status" value="1"/>
</dbReference>
<comment type="caution">
    <text evidence="5">The sequence shown here is derived from an EMBL/GenBank/DDBJ whole genome shotgun (WGS) entry which is preliminary data.</text>
</comment>
<dbReference type="Gene3D" id="3.30.450.80">
    <property type="entry name" value="Transcription factor LuxR-like, autoinducer-binding domain"/>
    <property type="match status" value="1"/>
</dbReference>
<dbReference type="SUPFAM" id="SSF75516">
    <property type="entry name" value="Pheromone-binding domain of LuxR-like quorum-sensing transcription factors"/>
    <property type="match status" value="1"/>
</dbReference>
<evidence type="ECO:0000313" key="5">
    <source>
        <dbReference type="EMBL" id="RII37580.1"/>
    </source>
</evidence>
<dbReference type="PANTHER" id="PTHR44688">
    <property type="entry name" value="DNA-BINDING TRANSCRIPTIONAL ACTIVATOR DEVR_DOSR"/>
    <property type="match status" value="1"/>
</dbReference>
<dbReference type="InterPro" id="IPR000792">
    <property type="entry name" value="Tscrpt_reg_LuxR_C"/>
</dbReference>
<dbReference type="Proteomes" id="UP000265848">
    <property type="component" value="Unassembled WGS sequence"/>
</dbReference>
<feature type="domain" description="HTH luxR-type" evidence="4">
    <location>
        <begin position="184"/>
        <end position="249"/>
    </location>
</feature>
<keyword evidence="3" id="KW-0804">Transcription</keyword>
<dbReference type="PROSITE" id="PS50043">
    <property type="entry name" value="HTH_LUXR_2"/>
    <property type="match status" value="1"/>
</dbReference>
<name>A0A399IX77_9RHOB</name>
<dbReference type="AlphaFoldDB" id="A0A399IX77"/>
<keyword evidence="1" id="KW-0805">Transcription regulation</keyword>
<proteinExistence type="predicted"/>
<evidence type="ECO:0000256" key="1">
    <source>
        <dbReference type="ARBA" id="ARBA00023015"/>
    </source>
</evidence>
<reference evidence="5 6" key="1">
    <citation type="submission" date="2018-08" db="EMBL/GenBank/DDBJ databases">
        <title>Pseudooceanicola sediminis CY03 in the family Rhodobacteracea.</title>
        <authorList>
            <person name="Zhang Y.-J."/>
        </authorList>
    </citation>
    <scope>NUCLEOTIDE SEQUENCE [LARGE SCALE GENOMIC DNA]</scope>
    <source>
        <strain evidence="5 6">CY03</strain>
    </source>
</reference>
<keyword evidence="2" id="KW-0238">DNA-binding</keyword>
<dbReference type="Pfam" id="PF00196">
    <property type="entry name" value="GerE"/>
    <property type="match status" value="1"/>
</dbReference>
<evidence type="ECO:0000313" key="6">
    <source>
        <dbReference type="Proteomes" id="UP000265848"/>
    </source>
</evidence>
<dbReference type="GO" id="GO:0006355">
    <property type="term" value="P:regulation of DNA-templated transcription"/>
    <property type="evidence" value="ECO:0007669"/>
    <property type="project" value="InterPro"/>
</dbReference>
<dbReference type="InterPro" id="IPR016032">
    <property type="entry name" value="Sig_transdc_resp-reg_C-effctor"/>
</dbReference>
<dbReference type="Pfam" id="PF03472">
    <property type="entry name" value="Autoind_bind"/>
    <property type="match status" value="1"/>
</dbReference>
<organism evidence="5 6">
    <name type="scientific">Pseudooceanicola sediminis</name>
    <dbReference type="NCBI Taxonomy" id="2211117"/>
    <lineage>
        <taxon>Bacteria</taxon>
        <taxon>Pseudomonadati</taxon>
        <taxon>Pseudomonadota</taxon>
        <taxon>Alphaproteobacteria</taxon>
        <taxon>Rhodobacterales</taxon>
        <taxon>Paracoccaceae</taxon>
        <taxon>Pseudooceanicola</taxon>
    </lineage>
</organism>
<dbReference type="OrthoDB" id="7692966at2"/>
<dbReference type="InterPro" id="IPR036693">
    <property type="entry name" value="TF_LuxR_autoind-bd_dom_sf"/>
</dbReference>
<evidence type="ECO:0000256" key="2">
    <source>
        <dbReference type="ARBA" id="ARBA00023125"/>
    </source>
</evidence>